<dbReference type="EMBL" id="JAHCVI010000004">
    <property type="protein sequence ID" value="KAG7286299.1"/>
    <property type="molecule type" value="Genomic_DNA"/>
</dbReference>
<comment type="caution">
    <text evidence="2">The sequence shown here is derived from an EMBL/GenBank/DDBJ whole genome shotgun (WGS) entry which is preliminary data.</text>
</comment>
<evidence type="ECO:0008006" key="4">
    <source>
        <dbReference type="Google" id="ProtNLM"/>
    </source>
</evidence>
<proteinExistence type="inferred from homology"/>
<organism evidence="2 3">
    <name type="scientific">Staphylotrichum longicolle</name>
    <dbReference type="NCBI Taxonomy" id="669026"/>
    <lineage>
        <taxon>Eukaryota</taxon>
        <taxon>Fungi</taxon>
        <taxon>Dikarya</taxon>
        <taxon>Ascomycota</taxon>
        <taxon>Pezizomycotina</taxon>
        <taxon>Sordariomycetes</taxon>
        <taxon>Sordariomycetidae</taxon>
        <taxon>Sordariales</taxon>
        <taxon>Chaetomiaceae</taxon>
        <taxon>Staphylotrichum</taxon>
    </lineage>
</organism>
<dbReference type="Gene3D" id="2.120.10.70">
    <property type="entry name" value="Fucose-specific lectin"/>
    <property type="match status" value="1"/>
</dbReference>
<dbReference type="AlphaFoldDB" id="A0AAD4ES43"/>
<gene>
    <name evidence="2" type="ORF">NEMBOFW57_008607</name>
</gene>
<dbReference type="Pfam" id="PF07938">
    <property type="entry name" value="Fungal_lectin"/>
    <property type="match status" value="1"/>
</dbReference>
<dbReference type="InterPro" id="IPR012475">
    <property type="entry name" value="Fungal_lectin"/>
</dbReference>
<accession>A0AAD4ES43</accession>
<keyword evidence="3" id="KW-1185">Reference proteome</keyword>
<evidence type="ECO:0000256" key="1">
    <source>
        <dbReference type="ARBA" id="ARBA00009042"/>
    </source>
</evidence>
<dbReference type="SUPFAM" id="SSF89372">
    <property type="entry name" value="Fucose-specific lectin"/>
    <property type="match status" value="1"/>
</dbReference>
<reference evidence="2" key="1">
    <citation type="submission" date="2023-02" db="EMBL/GenBank/DDBJ databases">
        <authorList>
            <person name="Palmer J.M."/>
        </authorList>
    </citation>
    <scope>NUCLEOTIDE SEQUENCE</scope>
    <source>
        <strain evidence="2">FW57</strain>
    </source>
</reference>
<name>A0AAD4ES43_9PEZI</name>
<sequence length="294" mass="31406">MAPIDEIAIRTPLAAVANGNHIRLYQLDVNGGVREAQYEGSWGGGQIRNTIGTVRLNSPLSATNIGFSQIRVYGVDNDDTIKEFAYDAGRGWYLGALGGKFKVAPYSSVAAVFVSEKIHVYAQLPDNTIQEYRWSGSSWHEADNLGQALPGTSISAAAWGSHEDSASIRVYFQTPTKTVIEKGKDANGAWYDGWLSFPSDETRAALAAVSLNGPHLRLFYTAPGGEIREKVSGGHWSDGDFRQPALPASSVAVVSVGGQQLRIYLQNGTDNTAVTEFVPGGNGGIVHQAALPPA</sequence>
<dbReference type="Proteomes" id="UP001197093">
    <property type="component" value="Unassembled WGS sequence"/>
</dbReference>
<evidence type="ECO:0000313" key="3">
    <source>
        <dbReference type="Proteomes" id="UP001197093"/>
    </source>
</evidence>
<comment type="similarity">
    <text evidence="1">Belongs to the fungal fucose-specific lectin family.</text>
</comment>
<protein>
    <recommendedName>
        <fullName evidence="4">Fucose-specific lectin</fullName>
    </recommendedName>
</protein>
<evidence type="ECO:0000313" key="2">
    <source>
        <dbReference type="EMBL" id="KAG7286299.1"/>
    </source>
</evidence>